<evidence type="ECO:0000256" key="3">
    <source>
        <dbReference type="ARBA" id="ARBA00022840"/>
    </source>
</evidence>
<dbReference type="InterPro" id="IPR003439">
    <property type="entry name" value="ABC_transporter-like_ATP-bd"/>
</dbReference>
<evidence type="ECO:0000256" key="2">
    <source>
        <dbReference type="ARBA" id="ARBA00022741"/>
    </source>
</evidence>
<dbReference type="EMBL" id="SLWV01000011">
    <property type="protein sequence ID" value="TCO74782.1"/>
    <property type="molecule type" value="Genomic_DNA"/>
</dbReference>
<evidence type="ECO:0000313" key="6">
    <source>
        <dbReference type="Proteomes" id="UP000294919"/>
    </source>
</evidence>
<gene>
    <name evidence="5" type="ORF">EV214_11144</name>
</gene>
<dbReference type="GO" id="GO:0005524">
    <property type="term" value="F:ATP binding"/>
    <property type="evidence" value="ECO:0007669"/>
    <property type="project" value="UniProtKB-KW"/>
</dbReference>
<dbReference type="InterPro" id="IPR051782">
    <property type="entry name" value="ABC_Transporter_VariousFunc"/>
</dbReference>
<dbReference type="RefSeq" id="WP_243116608.1">
    <property type="nucleotide sequence ID" value="NZ_SLWV01000011.1"/>
</dbReference>
<dbReference type="PANTHER" id="PTHR42939:SF1">
    <property type="entry name" value="ABC TRANSPORTER ATP-BINDING PROTEIN ALBC-RELATED"/>
    <property type="match status" value="1"/>
</dbReference>
<evidence type="ECO:0000313" key="5">
    <source>
        <dbReference type="EMBL" id="TCO74782.1"/>
    </source>
</evidence>
<evidence type="ECO:0000256" key="1">
    <source>
        <dbReference type="ARBA" id="ARBA00022448"/>
    </source>
</evidence>
<dbReference type="AlphaFoldDB" id="A0A4R2KQ05"/>
<name>A0A4R2KQ05_9FIRM</name>
<keyword evidence="2" id="KW-0547">Nucleotide-binding</keyword>
<proteinExistence type="predicted"/>
<protein>
    <submittedName>
        <fullName evidence="5">ABC-2 type transport system ATP-binding protein</fullName>
    </submittedName>
</protein>
<organism evidence="5 6">
    <name type="scientific">Marinisporobacter balticus</name>
    <dbReference type="NCBI Taxonomy" id="2018667"/>
    <lineage>
        <taxon>Bacteria</taxon>
        <taxon>Bacillati</taxon>
        <taxon>Bacillota</taxon>
        <taxon>Clostridia</taxon>
        <taxon>Peptostreptococcales</taxon>
        <taxon>Thermotaleaceae</taxon>
        <taxon>Marinisporobacter</taxon>
    </lineage>
</organism>
<dbReference type="SUPFAM" id="SSF52540">
    <property type="entry name" value="P-loop containing nucleoside triphosphate hydrolases"/>
    <property type="match status" value="1"/>
</dbReference>
<dbReference type="Pfam" id="PF00005">
    <property type="entry name" value="ABC_tran"/>
    <property type="match status" value="1"/>
</dbReference>
<dbReference type="Gene3D" id="3.40.50.300">
    <property type="entry name" value="P-loop containing nucleotide triphosphate hydrolases"/>
    <property type="match status" value="1"/>
</dbReference>
<dbReference type="InterPro" id="IPR027417">
    <property type="entry name" value="P-loop_NTPase"/>
</dbReference>
<keyword evidence="6" id="KW-1185">Reference proteome</keyword>
<dbReference type="Proteomes" id="UP000294919">
    <property type="component" value="Unassembled WGS sequence"/>
</dbReference>
<feature type="domain" description="ABC transporter" evidence="4">
    <location>
        <begin position="4"/>
        <end position="226"/>
    </location>
</feature>
<dbReference type="GO" id="GO:0016887">
    <property type="term" value="F:ATP hydrolysis activity"/>
    <property type="evidence" value="ECO:0007669"/>
    <property type="project" value="InterPro"/>
</dbReference>
<keyword evidence="3 5" id="KW-0067">ATP-binding</keyword>
<keyword evidence="1" id="KW-0813">Transport</keyword>
<reference evidence="5 6" key="1">
    <citation type="submission" date="2019-03" db="EMBL/GenBank/DDBJ databases">
        <title>Genomic Encyclopedia of Type Strains, Phase IV (KMG-IV): sequencing the most valuable type-strain genomes for metagenomic binning, comparative biology and taxonomic classification.</title>
        <authorList>
            <person name="Goeker M."/>
        </authorList>
    </citation>
    <scope>NUCLEOTIDE SEQUENCE [LARGE SCALE GENOMIC DNA]</scope>
    <source>
        <strain evidence="5 6">DSM 102940</strain>
    </source>
</reference>
<dbReference type="InterPro" id="IPR003593">
    <property type="entry name" value="AAA+_ATPase"/>
</dbReference>
<dbReference type="SMART" id="SM00382">
    <property type="entry name" value="AAA"/>
    <property type="match status" value="1"/>
</dbReference>
<dbReference type="CDD" id="cd03230">
    <property type="entry name" value="ABC_DR_subfamily_A"/>
    <property type="match status" value="1"/>
</dbReference>
<accession>A0A4R2KQ05</accession>
<evidence type="ECO:0000259" key="4">
    <source>
        <dbReference type="PROSITE" id="PS50893"/>
    </source>
</evidence>
<dbReference type="PANTHER" id="PTHR42939">
    <property type="entry name" value="ABC TRANSPORTER ATP-BINDING PROTEIN ALBC-RELATED"/>
    <property type="match status" value="1"/>
</dbReference>
<dbReference type="PROSITE" id="PS50893">
    <property type="entry name" value="ABC_TRANSPORTER_2"/>
    <property type="match status" value="1"/>
</dbReference>
<sequence length="232" mass="26358">MELLKVENVTKKYITKKALENMNMTIEEGKIYGLLGPNGSGKTTLMKMIAGLIQPSSGKIEIMEKKIGKESKQMVSYMPTSNHLPKWMKIEQCIGYYDDYFEDFDREKAKELIDFMGLKENLKVGALSTGMLGRLKLSLVLSRNAKLYVLDEPLNGIDPISREKIMQTILNACQEENTVIISSHLVKELETILDEVIFLEKGNVVLSGNAENFRIEKGMSMDELYREVYKDA</sequence>
<comment type="caution">
    <text evidence="5">The sequence shown here is derived from an EMBL/GenBank/DDBJ whole genome shotgun (WGS) entry which is preliminary data.</text>
</comment>